<dbReference type="FunFam" id="3.30.110.10:FF:000001">
    <property type="entry name" value="Translation initiation factor IF-3"/>
    <property type="match status" value="1"/>
</dbReference>
<dbReference type="Proteomes" id="UP000265800">
    <property type="component" value="Unassembled WGS sequence"/>
</dbReference>
<dbReference type="AlphaFoldDB" id="A0A399ESG7"/>
<dbReference type="GO" id="GO:0003743">
    <property type="term" value="F:translation initiation factor activity"/>
    <property type="evidence" value="ECO:0007669"/>
    <property type="project" value="UniProtKB-UniRule"/>
</dbReference>
<dbReference type="GO" id="GO:0032790">
    <property type="term" value="P:ribosome disassembly"/>
    <property type="evidence" value="ECO:0007669"/>
    <property type="project" value="TreeGrafter"/>
</dbReference>
<dbReference type="EMBL" id="QWKZ01000032">
    <property type="protein sequence ID" value="RIH86450.1"/>
    <property type="molecule type" value="Genomic_DNA"/>
</dbReference>
<comment type="subunit">
    <text evidence="4">Monomer.</text>
</comment>
<dbReference type="Pfam" id="PF05198">
    <property type="entry name" value="IF3_N"/>
    <property type="match status" value="1"/>
</dbReference>
<comment type="function">
    <text evidence="4">IF-3 binds to the 30S ribosomal subunit and shifts the equilibrium between 70S ribosomes and their 50S and 30S subunits in favor of the free subunits, thus enhancing the availability of 30S subunits on which protein synthesis initiation begins.</text>
</comment>
<evidence type="ECO:0000259" key="6">
    <source>
        <dbReference type="Pfam" id="PF00707"/>
    </source>
</evidence>
<evidence type="ECO:0000256" key="2">
    <source>
        <dbReference type="ARBA" id="ARBA00022540"/>
    </source>
</evidence>
<evidence type="ECO:0000313" key="8">
    <source>
        <dbReference type="EMBL" id="RIH86450.1"/>
    </source>
</evidence>
<proteinExistence type="inferred from homology"/>
<evidence type="ECO:0000313" key="9">
    <source>
        <dbReference type="Proteomes" id="UP000265800"/>
    </source>
</evidence>
<comment type="similarity">
    <text evidence="1 4">Belongs to the IF-3 family.</text>
</comment>
<dbReference type="GO" id="GO:0043022">
    <property type="term" value="F:ribosome binding"/>
    <property type="evidence" value="ECO:0007669"/>
    <property type="project" value="UniProtKB-ARBA"/>
</dbReference>
<keyword evidence="3 4" id="KW-0648">Protein biosynthesis</keyword>
<dbReference type="InterPro" id="IPR036787">
    <property type="entry name" value="T_IF-3_N_sf"/>
</dbReference>
<feature type="domain" description="Translation initiation factor 3 C-terminal" evidence="6">
    <location>
        <begin position="78"/>
        <end position="161"/>
    </location>
</feature>
<keyword evidence="4" id="KW-0963">Cytoplasm</keyword>
<dbReference type="SUPFAM" id="SSF55200">
    <property type="entry name" value="Translation initiation factor IF3, C-terminal domain"/>
    <property type="match status" value="1"/>
</dbReference>
<evidence type="ECO:0000256" key="4">
    <source>
        <dbReference type="HAMAP-Rule" id="MF_00080"/>
    </source>
</evidence>
<dbReference type="PANTHER" id="PTHR10938">
    <property type="entry name" value="TRANSLATION INITIATION FACTOR IF-3"/>
    <property type="match status" value="1"/>
</dbReference>
<dbReference type="SUPFAM" id="SSF54364">
    <property type="entry name" value="Translation initiation factor IF3, N-terminal domain"/>
    <property type="match status" value="1"/>
</dbReference>
<sequence length="179" mass="20615">MNERIRVRQVRLIDENGVQIGVVDTREALRLAREREYDLVLVSPNSVPPVARLLDYGKWRYEQQQAEKEARKKAKRTELKSMKLRPKIEAHDYNTKLSHIRRFLEEGHKVKVTIMFRGRELAHQELGYRLLERIAKDLEGIGFVEMRPELMGRDMNMVMAPGSKPSAPITPASPAGSPS</sequence>
<dbReference type="Pfam" id="PF00707">
    <property type="entry name" value="IF3_C"/>
    <property type="match status" value="1"/>
</dbReference>
<dbReference type="PANTHER" id="PTHR10938:SF0">
    <property type="entry name" value="TRANSLATION INITIATION FACTOR IF-3, MITOCHONDRIAL"/>
    <property type="match status" value="1"/>
</dbReference>
<dbReference type="GO" id="GO:0016020">
    <property type="term" value="C:membrane"/>
    <property type="evidence" value="ECO:0007669"/>
    <property type="project" value="TreeGrafter"/>
</dbReference>
<dbReference type="InterPro" id="IPR036788">
    <property type="entry name" value="T_IF-3_C_sf"/>
</dbReference>
<dbReference type="Gene3D" id="3.30.110.10">
    <property type="entry name" value="Translation initiation factor 3 (IF-3), C-terminal domain"/>
    <property type="match status" value="1"/>
</dbReference>
<keyword evidence="9" id="KW-1185">Reference proteome</keyword>
<comment type="caution">
    <text evidence="8">The sequence shown here is derived from an EMBL/GenBank/DDBJ whole genome shotgun (WGS) entry which is preliminary data.</text>
</comment>
<evidence type="ECO:0000259" key="7">
    <source>
        <dbReference type="Pfam" id="PF05198"/>
    </source>
</evidence>
<dbReference type="Gene3D" id="3.10.20.80">
    <property type="entry name" value="Translation initiation factor 3 (IF-3), N-terminal domain"/>
    <property type="match status" value="1"/>
</dbReference>
<reference evidence="8 9" key="1">
    <citation type="submission" date="2018-08" db="EMBL/GenBank/DDBJ databases">
        <title>Meiothermus luteus KCTC 52599 genome sequencing project.</title>
        <authorList>
            <person name="Da Costa M.S."/>
            <person name="Albuquerque L."/>
            <person name="Raposo P."/>
            <person name="Froufe H.J.C."/>
            <person name="Barroso C.S."/>
            <person name="Egas C."/>
        </authorList>
    </citation>
    <scope>NUCLEOTIDE SEQUENCE [LARGE SCALE GENOMIC DNA]</scope>
    <source>
        <strain evidence="8 9">KCTC 52599</strain>
    </source>
</reference>
<evidence type="ECO:0000256" key="5">
    <source>
        <dbReference type="NCBIfam" id="TIGR00168"/>
    </source>
</evidence>
<dbReference type="InterPro" id="IPR019815">
    <property type="entry name" value="Translation_initiation_fac_3_C"/>
</dbReference>
<evidence type="ECO:0000256" key="1">
    <source>
        <dbReference type="ARBA" id="ARBA00005439"/>
    </source>
</evidence>
<protein>
    <recommendedName>
        <fullName evidence="4 5">Translation initiation factor IF-3</fullName>
    </recommendedName>
</protein>
<evidence type="ECO:0000256" key="3">
    <source>
        <dbReference type="ARBA" id="ARBA00022917"/>
    </source>
</evidence>
<keyword evidence="2 4" id="KW-0396">Initiation factor</keyword>
<organism evidence="8 9">
    <name type="scientific">Meiothermus luteus</name>
    <dbReference type="NCBI Taxonomy" id="2026184"/>
    <lineage>
        <taxon>Bacteria</taxon>
        <taxon>Thermotogati</taxon>
        <taxon>Deinococcota</taxon>
        <taxon>Deinococci</taxon>
        <taxon>Thermales</taxon>
        <taxon>Thermaceae</taxon>
        <taxon>Meiothermus</taxon>
    </lineage>
</organism>
<dbReference type="NCBIfam" id="TIGR00168">
    <property type="entry name" value="infC"/>
    <property type="match status" value="1"/>
</dbReference>
<name>A0A399ESG7_9DEIN</name>
<dbReference type="InterPro" id="IPR001288">
    <property type="entry name" value="Translation_initiation_fac_3"/>
</dbReference>
<dbReference type="GO" id="GO:0005829">
    <property type="term" value="C:cytosol"/>
    <property type="evidence" value="ECO:0007669"/>
    <property type="project" value="TreeGrafter"/>
</dbReference>
<feature type="domain" description="Translation initiation factor 3 N-terminal" evidence="7">
    <location>
        <begin position="1"/>
        <end position="70"/>
    </location>
</feature>
<comment type="subcellular location">
    <subcellularLocation>
        <location evidence="4">Cytoplasm</location>
    </subcellularLocation>
</comment>
<dbReference type="FunFam" id="3.10.20.80:FF:000001">
    <property type="entry name" value="Translation initiation factor IF-3"/>
    <property type="match status" value="1"/>
</dbReference>
<dbReference type="HAMAP" id="MF_00080">
    <property type="entry name" value="IF_3"/>
    <property type="match status" value="1"/>
</dbReference>
<gene>
    <name evidence="4 8" type="primary">infC</name>
    <name evidence="8" type="ORF">Mlute_01278</name>
</gene>
<dbReference type="InterPro" id="IPR019814">
    <property type="entry name" value="Translation_initiation_fac_3_N"/>
</dbReference>
<accession>A0A399ESG7</accession>